<sequence length="1299" mass="147079">MASSNFVNGNDVATFVLETDAPYNILDFDQGLCTMTGYSPRELSKKICTLDNLLYVEDFTEVIASMNYQLSISNLISIQHRIVTKSGTVLTVLCNGQAFSLNDGRDVLQCVFTDITNLENAANETVRAKTDLEIFANTVPSGVSKHLLDNNLSLLWANNFFYDMCGYSEHDYKEKFGKSTLQLVLSEDLALVIDALADLTENEENSKIMNFRIQCADGNIKWVNAVIARSGSEEQGFPVVNLVMSDITSLKIAETKAMLEEQKYLIISDISEELPYEYDIATDTITFAEKFNHIFEGESVIENPTENMLKMGLVSYDTQSAIEELFYLAKAGTEYHSTEFKLNTKNGGFQWYFSTFSTIYDEEGTPLRVVGLLRNIHAQKVEQQKLLIRAETDQMTGLYNKATTESKIQASLRELNGNSYQVLMLVDIDDFKKINDTFGHLKGDEVIVDIAKALQEFKGDYGIAGRLGGDEFCVFLSNVLDTQLASEKAVMIADRLRELYQHDCKVTLSIGIAATNQQIPYNVLLENADTALYQAKLNGKNGYFFYADDMERGKYENDRSEPTVKETETSALLDSLLSTLFASTNTYTAIEQAMAIVGEHYAIDKISIWEYSYNKSFVDCTHQWCKKGINNDMTLRQHTPAAILEELSAMGTDGITYSSDTSLIKTNTASMNPYAEGIRKLMQCDINTNGKRIGFISFYSMDKDVTWNAQTLTAFKQIFRLFGEAIKTKQANRAMSLLRDDTIKAFDLVQNPMVVVDKDSYDVMYFNECAREYFPKLALNSKCYTCLQQESGPCRDCPVHKISDSNPTVGCIKHNRTLDEPLDVHMTTINWSSGSHTFLISTSAHKETKAEQLRKELEQNINIEKRIAEASYRDIVTGYGNFEKFKVDAQAILNDNPDTDYVMFYFNIKNFKYINETYGHNVGDQTLKAVADVLNKYMQEGETFARVISDTYIMLIHYKAEDQFMSIFNNIKAEVHDACLAIQDRFVVDFTTGILIIDETMHSYSINRLVDRAMMAGKSIDASTGVSYAFYDDEYHKKVLNDAQLENSIHGALENNEFCAYVQPKYDIASKSLIGGELLVRWLSPSKGFLEPAAFIPSFEKNGFIYQIDCFMLEQACKSIRRYLDSDIYVIPFSVNLSRVTLAHPDFLSKVQEIVEKYYIPHHYLEFEITESIFSENYSQMIDVLNKLKSMDFIINMDDFGTGYSSLTLLKDLPIDVIKLDHDFLSRSTTNDKNAISILRSIIEMAHTLDIRVVSEGIETVEQLEMLSSINCEIGQGFLFAKPMPIADYDKMIQDYSAS</sequence>
<dbReference type="InterPro" id="IPR029787">
    <property type="entry name" value="Nucleotide_cyclase"/>
</dbReference>
<dbReference type="SMART" id="SM00052">
    <property type="entry name" value="EAL"/>
    <property type="match status" value="1"/>
</dbReference>
<reference evidence="4 5" key="1">
    <citation type="submission" date="2020-08" db="EMBL/GenBank/DDBJ databases">
        <authorList>
            <person name="Liu C."/>
            <person name="Sun Q."/>
        </authorList>
    </citation>
    <scope>NUCLEOTIDE SEQUENCE [LARGE SCALE GENOMIC DNA]</scope>
    <source>
        <strain evidence="4 5">NSJ-4</strain>
    </source>
</reference>
<dbReference type="RefSeq" id="WP_249321129.1">
    <property type="nucleotide sequence ID" value="NZ_CP060632.1"/>
</dbReference>
<dbReference type="PROSITE" id="PS50887">
    <property type="entry name" value="GGDEF"/>
    <property type="match status" value="2"/>
</dbReference>
<name>A0A7G9FLB3_9FIRM</name>
<dbReference type="SUPFAM" id="SSF141868">
    <property type="entry name" value="EAL domain-like"/>
    <property type="match status" value="1"/>
</dbReference>
<dbReference type="InterPro" id="IPR013655">
    <property type="entry name" value="PAS_fold_3"/>
</dbReference>
<organism evidence="4 5">
    <name type="scientific">Wujia chipingensis</name>
    <dbReference type="NCBI Taxonomy" id="2763670"/>
    <lineage>
        <taxon>Bacteria</taxon>
        <taxon>Bacillati</taxon>
        <taxon>Bacillota</taxon>
        <taxon>Clostridia</taxon>
        <taxon>Lachnospirales</taxon>
        <taxon>Lachnospiraceae</taxon>
        <taxon>Wujia</taxon>
    </lineage>
</organism>
<dbReference type="Pfam" id="PF08447">
    <property type="entry name" value="PAS_3"/>
    <property type="match status" value="2"/>
</dbReference>
<dbReference type="InterPro" id="IPR035965">
    <property type="entry name" value="PAS-like_dom_sf"/>
</dbReference>
<dbReference type="NCBIfam" id="TIGR00254">
    <property type="entry name" value="GGDEF"/>
    <property type="match status" value="2"/>
</dbReference>
<dbReference type="SUPFAM" id="SSF55785">
    <property type="entry name" value="PYP-like sensor domain (PAS domain)"/>
    <property type="match status" value="3"/>
</dbReference>
<feature type="domain" description="PAC" evidence="1">
    <location>
        <begin position="336"/>
        <end position="388"/>
    </location>
</feature>
<dbReference type="NCBIfam" id="TIGR00229">
    <property type="entry name" value="sensory_box"/>
    <property type="match status" value="2"/>
</dbReference>
<dbReference type="Gene3D" id="3.30.70.270">
    <property type="match status" value="2"/>
</dbReference>
<evidence type="ECO:0000259" key="2">
    <source>
        <dbReference type="PROSITE" id="PS50883"/>
    </source>
</evidence>
<dbReference type="PANTHER" id="PTHR44757">
    <property type="entry name" value="DIGUANYLATE CYCLASE DGCP"/>
    <property type="match status" value="1"/>
</dbReference>
<feature type="domain" description="GGDEF" evidence="3">
    <location>
        <begin position="419"/>
        <end position="548"/>
    </location>
</feature>
<evidence type="ECO:0000313" key="4">
    <source>
        <dbReference type="EMBL" id="QNL99344.1"/>
    </source>
</evidence>
<dbReference type="Gene3D" id="3.20.20.450">
    <property type="entry name" value="EAL domain"/>
    <property type="match status" value="1"/>
</dbReference>
<feature type="domain" description="GGDEF" evidence="3">
    <location>
        <begin position="899"/>
        <end position="1033"/>
    </location>
</feature>
<dbReference type="Gene3D" id="3.30.450.20">
    <property type="entry name" value="PAS domain"/>
    <property type="match status" value="3"/>
</dbReference>
<dbReference type="Pfam" id="PF00990">
    <property type="entry name" value="GGDEF"/>
    <property type="match status" value="2"/>
</dbReference>
<evidence type="ECO:0000313" key="5">
    <source>
        <dbReference type="Proteomes" id="UP000515819"/>
    </source>
</evidence>
<dbReference type="InterPro" id="IPR000014">
    <property type="entry name" value="PAS"/>
</dbReference>
<protein>
    <submittedName>
        <fullName evidence="4">EAL domain-containing protein</fullName>
    </submittedName>
</protein>
<dbReference type="SMART" id="SM00267">
    <property type="entry name" value="GGDEF"/>
    <property type="match status" value="2"/>
</dbReference>
<feature type="domain" description="EAL" evidence="2">
    <location>
        <begin position="1042"/>
        <end position="1297"/>
    </location>
</feature>
<dbReference type="KEGG" id="wcp:H9Q76_11575"/>
<dbReference type="InterPro" id="IPR001610">
    <property type="entry name" value="PAC"/>
</dbReference>
<dbReference type="Proteomes" id="UP000515819">
    <property type="component" value="Chromosome"/>
</dbReference>
<dbReference type="PROSITE" id="PS50113">
    <property type="entry name" value="PAC"/>
    <property type="match status" value="1"/>
</dbReference>
<dbReference type="InterPro" id="IPR035919">
    <property type="entry name" value="EAL_sf"/>
</dbReference>
<evidence type="ECO:0000259" key="3">
    <source>
        <dbReference type="PROSITE" id="PS50887"/>
    </source>
</evidence>
<gene>
    <name evidence="4" type="ORF">H9Q76_11575</name>
</gene>
<dbReference type="InterPro" id="IPR043128">
    <property type="entry name" value="Rev_trsase/Diguanyl_cyclase"/>
</dbReference>
<dbReference type="InterPro" id="IPR000160">
    <property type="entry name" value="GGDEF_dom"/>
</dbReference>
<dbReference type="Pfam" id="PF00563">
    <property type="entry name" value="EAL"/>
    <property type="match status" value="1"/>
</dbReference>
<dbReference type="SUPFAM" id="SSF55073">
    <property type="entry name" value="Nucleotide cyclase"/>
    <property type="match status" value="2"/>
</dbReference>
<dbReference type="PANTHER" id="PTHR44757:SF2">
    <property type="entry name" value="BIOFILM ARCHITECTURE MAINTENANCE PROTEIN MBAA"/>
    <property type="match status" value="1"/>
</dbReference>
<dbReference type="CDD" id="cd01949">
    <property type="entry name" value="GGDEF"/>
    <property type="match status" value="2"/>
</dbReference>
<evidence type="ECO:0000259" key="1">
    <source>
        <dbReference type="PROSITE" id="PS50113"/>
    </source>
</evidence>
<dbReference type="InterPro" id="IPR000700">
    <property type="entry name" value="PAS-assoc_C"/>
</dbReference>
<dbReference type="CDD" id="cd00130">
    <property type="entry name" value="PAS"/>
    <property type="match status" value="2"/>
</dbReference>
<dbReference type="SMART" id="SM00086">
    <property type="entry name" value="PAC"/>
    <property type="match status" value="3"/>
</dbReference>
<accession>A0A7G9FLB3</accession>
<dbReference type="PROSITE" id="PS50883">
    <property type="entry name" value="EAL"/>
    <property type="match status" value="1"/>
</dbReference>
<dbReference type="InterPro" id="IPR052155">
    <property type="entry name" value="Biofilm_reg_signaling"/>
</dbReference>
<keyword evidence="5" id="KW-1185">Reference proteome</keyword>
<dbReference type="CDD" id="cd01948">
    <property type="entry name" value="EAL"/>
    <property type="match status" value="1"/>
</dbReference>
<dbReference type="EMBL" id="CP060632">
    <property type="protein sequence ID" value="QNL99344.1"/>
    <property type="molecule type" value="Genomic_DNA"/>
</dbReference>
<dbReference type="InterPro" id="IPR001633">
    <property type="entry name" value="EAL_dom"/>
</dbReference>
<proteinExistence type="predicted"/>